<feature type="domain" description="CMP/dCMP-type deaminase" evidence="1">
    <location>
        <begin position="1"/>
        <end position="78"/>
    </location>
</feature>
<sequence>MEQGNAEGDTGDATAHAEMMLASRASRAYTKDKLWQCTLYTTCEPCPMCTGAIYWANIGRIVYGVSEKQLLELTGSDEKNPTFSMGADAVVRAGQKKIEVDGPVKELETEITAVHQNYWNHRN</sequence>
<dbReference type="SUPFAM" id="SSF53927">
    <property type="entry name" value="Cytidine deaminase-like"/>
    <property type="match status" value="1"/>
</dbReference>
<dbReference type="AlphaFoldDB" id="A0A645IGI0"/>
<protein>
    <submittedName>
        <fullName evidence="2">tRNA-specific adenosine deaminase</fullName>
        <ecNumber evidence="2">3.5.4.33</ecNumber>
    </submittedName>
</protein>
<reference evidence="2" key="1">
    <citation type="submission" date="2019-08" db="EMBL/GenBank/DDBJ databases">
        <authorList>
            <person name="Kucharzyk K."/>
            <person name="Murdoch R.W."/>
            <person name="Higgins S."/>
            <person name="Loffler F."/>
        </authorList>
    </citation>
    <scope>NUCLEOTIDE SEQUENCE</scope>
</reference>
<gene>
    <name evidence="2" type="primary">tadA_88</name>
    <name evidence="2" type="ORF">SDC9_197191</name>
</gene>
<dbReference type="InterPro" id="IPR002125">
    <property type="entry name" value="CMP_dCMP_dom"/>
</dbReference>
<dbReference type="GO" id="GO:0047974">
    <property type="term" value="F:guanosine deaminase activity"/>
    <property type="evidence" value="ECO:0007669"/>
    <property type="project" value="TreeGrafter"/>
</dbReference>
<evidence type="ECO:0000259" key="1">
    <source>
        <dbReference type="PROSITE" id="PS51747"/>
    </source>
</evidence>
<dbReference type="PANTHER" id="PTHR11079">
    <property type="entry name" value="CYTOSINE DEAMINASE FAMILY MEMBER"/>
    <property type="match status" value="1"/>
</dbReference>
<dbReference type="CDD" id="cd01285">
    <property type="entry name" value="nucleoside_deaminase"/>
    <property type="match status" value="1"/>
</dbReference>
<dbReference type="EMBL" id="VSSQ01112936">
    <property type="protein sequence ID" value="MPN49569.1"/>
    <property type="molecule type" value="Genomic_DNA"/>
</dbReference>
<evidence type="ECO:0000313" key="2">
    <source>
        <dbReference type="EMBL" id="MPN49569.1"/>
    </source>
</evidence>
<proteinExistence type="predicted"/>
<dbReference type="InterPro" id="IPR016193">
    <property type="entry name" value="Cytidine_deaminase-like"/>
</dbReference>
<dbReference type="GO" id="GO:0052717">
    <property type="term" value="F:tRNA-specific adenosine-34 deaminase activity"/>
    <property type="evidence" value="ECO:0007669"/>
    <property type="project" value="UniProtKB-EC"/>
</dbReference>
<organism evidence="2">
    <name type="scientific">bioreactor metagenome</name>
    <dbReference type="NCBI Taxonomy" id="1076179"/>
    <lineage>
        <taxon>unclassified sequences</taxon>
        <taxon>metagenomes</taxon>
        <taxon>ecological metagenomes</taxon>
    </lineage>
</organism>
<accession>A0A645IGI0</accession>
<dbReference type="PANTHER" id="PTHR11079:SF161">
    <property type="entry name" value="CMP_DCMP-TYPE DEAMINASE DOMAIN-CONTAINING PROTEIN"/>
    <property type="match status" value="1"/>
</dbReference>
<dbReference type="Gene3D" id="3.40.140.10">
    <property type="entry name" value="Cytidine Deaminase, domain 2"/>
    <property type="match status" value="1"/>
</dbReference>
<name>A0A645IGI0_9ZZZZ</name>
<dbReference type="Pfam" id="PF00383">
    <property type="entry name" value="dCMP_cyt_deam_1"/>
    <property type="match status" value="1"/>
</dbReference>
<dbReference type="PROSITE" id="PS51747">
    <property type="entry name" value="CYT_DCMP_DEAMINASES_2"/>
    <property type="match status" value="1"/>
</dbReference>
<dbReference type="EC" id="3.5.4.33" evidence="2"/>
<keyword evidence="2" id="KW-0378">Hydrolase</keyword>
<comment type="caution">
    <text evidence="2">The sequence shown here is derived from an EMBL/GenBank/DDBJ whole genome shotgun (WGS) entry which is preliminary data.</text>
</comment>
<dbReference type="GO" id="GO:0006152">
    <property type="term" value="P:purine nucleoside catabolic process"/>
    <property type="evidence" value="ECO:0007669"/>
    <property type="project" value="TreeGrafter"/>
</dbReference>